<evidence type="ECO:0000313" key="2">
    <source>
        <dbReference type="Proteomes" id="UP001152795"/>
    </source>
</evidence>
<gene>
    <name evidence="1" type="ORF">PACLA_8A001520</name>
</gene>
<accession>A0A6S7JCP9</accession>
<dbReference type="AlphaFoldDB" id="A0A6S7JCP9"/>
<evidence type="ECO:0000313" key="1">
    <source>
        <dbReference type="EMBL" id="CAB4028637.1"/>
    </source>
</evidence>
<proteinExistence type="predicted"/>
<dbReference type="EMBL" id="CACRXK020015616">
    <property type="protein sequence ID" value="CAB4028637.1"/>
    <property type="molecule type" value="Genomic_DNA"/>
</dbReference>
<dbReference type="Gene3D" id="3.30.70.1820">
    <property type="entry name" value="L1 transposable element, RRM domain"/>
    <property type="match status" value="1"/>
</dbReference>
<dbReference type="OrthoDB" id="5976098at2759"/>
<feature type="non-terminal residue" evidence="1">
    <location>
        <position position="100"/>
    </location>
</feature>
<protein>
    <submittedName>
        <fullName evidence="1">Partial</fullName>
    </submittedName>
</protein>
<reference evidence="1" key="1">
    <citation type="submission" date="2020-04" db="EMBL/GenBank/DDBJ databases">
        <authorList>
            <person name="Alioto T."/>
            <person name="Alioto T."/>
            <person name="Gomez Garrido J."/>
        </authorList>
    </citation>
    <scope>NUCLEOTIDE SEQUENCE</scope>
    <source>
        <strain evidence="1">A484AB</strain>
    </source>
</reference>
<keyword evidence="2" id="KW-1185">Reference proteome</keyword>
<organism evidence="1 2">
    <name type="scientific">Paramuricea clavata</name>
    <name type="common">Red gorgonian</name>
    <name type="synonym">Violescent sea-whip</name>
    <dbReference type="NCBI Taxonomy" id="317549"/>
    <lineage>
        <taxon>Eukaryota</taxon>
        <taxon>Metazoa</taxon>
        <taxon>Cnidaria</taxon>
        <taxon>Anthozoa</taxon>
        <taxon>Octocorallia</taxon>
        <taxon>Malacalcyonacea</taxon>
        <taxon>Plexauridae</taxon>
        <taxon>Paramuricea</taxon>
    </lineage>
</organism>
<comment type="caution">
    <text evidence="1">The sequence shown here is derived from an EMBL/GenBank/DDBJ whole genome shotgun (WGS) entry which is preliminary data.</text>
</comment>
<name>A0A6S7JCP9_PARCT</name>
<dbReference type="Proteomes" id="UP001152795">
    <property type="component" value="Unassembled WGS sequence"/>
</dbReference>
<sequence length="100" mass="11303">MEQYSRRECLEIHGVPVTNDEDTNEIIMKIGILANVSIKPEDISVSHRLGIPSNVPTGRPARPPIIIVKFVRRNVKEELLSSRKNLRNKLTTDLGISRFA</sequence>